<accession>A0A1D3D933</accession>
<protein>
    <submittedName>
        <fullName evidence="3">Uncharacterized protein</fullName>
    </submittedName>
</protein>
<reference evidence="3 4" key="1">
    <citation type="journal article" date="2016" name="BMC Genomics">
        <title>Comparative genomics reveals Cyclospora cayetanensis possesses coccidia-like metabolism and invasion components but unique surface antigens.</title>
        <authorList>
            <person name="Liu S."/>
            <person name="Wang L."/>
            <person name="Zheng H."/>
            <person name="Xu Z."/>
            <person name="Roellig D.M."/>
            <person name="Li N."/>
            <person name="Frace M.A."/>
            <person name="Tang K."/>
            <person name="Arrowood M.J."/>
            <person name="Moss D.M."/>
            <person name="Zhang L."/>
            <person name="Feng Y."/>
            <person name="Xiao L."/>
        </authorList>
    </citation>
    <scope>NUCLEOTIDE SEQUENCE [LARGE SCALE GENOMIC DNA]</scope>
    <source>
        <strain evidence="3 4">CHN_HEN01</strain>
    </source>
</reference>
<keyword evidence="2" id="KW-0812">Transmembrane</keyword>
<sequence>MLSRFLRQAQLGVLKLLVPHFSLIAIALILELVRGNPIHKQIFPFIGKPSEFSLERLDKGLLASVGHDESVSLLEARVGEAAEPQNNGVSEGPEQHETQTHSVNGSCEDIFKKFEEDFNANKHQFNTMLETMKNDHSLEEKSCLKTVVHPEGSFLNDPELSTVKSSVELHFGAIWMWDKIARILLKSRIPPPLGIGDTVKLLQDGSTIMMRGEYTVTGVQNDEVSIEKEGERLTVPRDRLILTIQDRHVMIADKVLRNEIKNLNEDDPSLLEDMEEVFRLAGITEAFRKTQRTNDPRHLQSAMRASELFHSYELLQLIRGYTALEGCRPLTHKSLYGTANELVFRMIENARFEVLDMEGQDILYAVLENQCRTTAAFTFPGNRPEWTTVIPKCLKVWEQARRDWSQLVLSRELAQDRQVAPGYLEGCDERCMKKVLGRNFWFDKSRVKRRSIGKDFIIAGDALRFAMYYAAETLPYLDLVGGQTWRLGRIFDNVAPVLADIGKEADLLLCLGDLLTTEAGQTVQRAPGMTGFGLPHPQLLALYTATDLRHHASIAGGNLKNSKKLRKAAKGSMSFTAFFKVLSCHINDDAEALHKVFGPFASLAIRIALFLRIEIEEQGRSGWKNAVKVFSVGSFDKKLYRKVVQRMTHNAGKFITKFMEGFGYEITGKIRKIKKRIKELFKRKPKANAETAKVQHSVGHSFAKLILLMWVSGSKHQLTSTTNRSDTFYNARLYQALTILNHGVDPMELITKDIKHECKRTKNVAHKYWALLRKSSTISRLADELGAAMAYGFLHGQSYSKLSDAGRSLGPACRGQTSLDLLQNDAEYLQIVQLYQCMELQRQAVAVLKLALGKIRMPPADIIRRLFSFLKQIRAIRKEGAKGLFEAYLRWVKEGEASTEVNKWNDSIEMFECSWHSSQSEQDAMVPKPNKSDEEAPVSDLALQDVGTCAATANAELDLQQGQVDAVSSSILHSTML</sequence>
<evidence type="ECO:0000256" key="2">
    <source>
        <dbReference type="SAM" id="Phobius"/>
    </source>
</evidence>
<dbReference type="VEuPathDB" id="ToxoDB:cyc_02194"/>
<evidence type="ECO:0000313" key="4">
    <source>
        <dbReference type="Proteomes" id="UP000095192"/>
    </source>
</evidence>
<dbReference type="VEuPathDB" id="ToxoDB:LOC34619083"/>
<dbReference type="InParanoid" id="A0A1D3D933"/>
<gene>
    <name evidence="3" type="ORF">cyc_02194</name>
</gene>
<evidence type="ECO:0000313" key="3">
    <source>
        <dbReference type="EMBL" id="OEH79913.1"/>
    </source>
</evidence>
<keyword evidence="2" id="KW-0472">Membrane</keyword>
<comment type="caution">
    <text evidence="3">The sequence shown here is derived from an EMBL/GenBank/DDBJ whole genome shotgun (WGS) entry which is preliminary data.</text>
</comment>
<keyword evidence="2" id="KW-1133">Transmembrane helix</keyword>
<dbReference type="Proteomes" id="UP000095192">
    <property type="component" value="Unassembled WGS sequence"/>
</dbReference>
<evidence type="ECO:0000256" key="1">
    <source>
        <dbReference type="SAM" id="MobiDB-lite"/>
    </source>
</evidence>
<dbReference type="EMBL" id="JROU02000239">
    <property type="protein sequence ID" value="OEH79913.1"/>
    <property type="molecule type" value="Genomic_DNA"/>
</dbReference>
<name>A0A1D3D933_9EIME</name>
<feature type="region of interest" description="Disordered" evidence="1">
    <location>
        <begin position="82"/>
        <end position="102"/>
    </location>
</feature>
<dbReference type="AlphaFoldDB" id="A0A1D3D933"/>
<proteinExistence type="predicted"/>
<feature type="transmembrane region" description="Helical" evidence="2">
    <location>
        <begin position="12"/>
        <end position="33"/>
    </location>
</feature>
<organism evidence="3 4">
    <name type="scientific">Cyclospora cayetanensis</name>
    <dbReference type="NCBI Taxonomy" id="88456"/>
    <lineage>
        <taxon>Eukaryota</taxon>
        <taxon>Sar</taxon>
        <taxon>Alveolata</taxon>
        <taxon>Apicomplexa</taxon>
        <taxon>Conoidasida</taxon>
        <taxon>Coccidia</taxon>
        <taxon>Eucoccidiorida</taxon>
        <taxon>Eimeriorina</taxon>
        <taxon>Eimeriidae</taxon>
        <taxon>Cyclospora</taxon>
    </lineage>
</organism>
<keyword evidence="4" id="KW-1185">Reference proteome</keyword>